<dbReference type="Proteomes" id="UP001203880">
    <property type="component" value="Unassembled WGS sequence"/>
</dbReference>
<reference evidence="2" key="1">
    <citation type="submission" date="2022-05" db="EMBL/GenBank/DDBJ databases">
        <authorList>
            <person name="Park J.-S."/>
        </authorList>
    </citation>
    <scope>NUCLEOTIDE SEQUENCE</scope>
    <source>
        <strain evidence="2">2012CJ41-6</strain>
    </source>
</reference>
<evidence type="ECO:0000313" key="3">
    <source>
        <dbReference type="Proteomes" id="UP001203880"/>
    </source>
</evidence>
<name>A0ABT0Q713_9RHOB</name>
<keyword evidence="3" id="KW-1185">Reference proteome</keyword>
<keyword evidence="2" id="KW-0969">Cilium</keyword>
<protein>
    <submittedName>
        <fullName evidence="2">Flagellar biosynthesis protein FlgN</fullName>
    </submittedName>
</protein>
<dbReference type="EMBL" id="JAMFMB010000017">
    <property type="protein sequence ID" value="MCL6284674.1"/>
    <property type="molecule type" value="Genomic_DNA"/>
</dbReference>
<feature type="compositionally biased region" description="Basic and acidic residues" evidence="1">
    <location>
        <begin position="96"/>
        <end position="106"/>
    </location>
</feature>
<evidence type="ECO:0000313" key="2">
    <source>
        <dbReference type="EMBL" id="MCL6284674.1"/>
    </source>
</evidence>
<gene>
    <name evidence="2" type="ORF">M3P21_14145</name>
</gene>
<proteinExistence type="predicted"/>
<dbReference type="RefSeq" id="WP_249710780.1">
    <property type="nucleotide sequence ID" value="NZ_JAMFMB010000017.1"/>
</dbReference>
<dbReference type="InterPro" id="IPR036679">
    <property type="entry name" value="FlgN-like_sf"/>
</dbReference>
<keyword evidence="2" id="KW-0282">Flagellum</keyword>
<dbReference type="SUPFAM" id="SSF140566">
    <property type="entry name" value="FlgN-like"/>
    <property type="match status" value="1"/>
</dbReference>
<organism evidence="2 3">
    <name type="scientific">Ruegeria spongiae</name>
    <dbReference type="NCBI Taxonomy" id="2942209"/>
    <lineage>
        <taxon>Bacteria</taxon>
        <taxon>Pseudomonadati</taxon>
        <taxon>Pseudomonadota</taxon>
        <taxon>Alphaproteobacteria</taxon>
        <taxon>Rhodobacterales</taxon>
        <taxon>Roseobacteraceae</taxon>
        <taxon>Ruegeria</taxon>
    </lineage>
</organism>
<accession>A0ABT0Q713</accession>
<sequence length="118" mass="12848">MGKKNQTSAISKLNELLDQERQLLISGALDQVAALTPAKEFLLDGVAQDSATVGDLDAIRVKADQNRVLFDAALAGLRSVVERLSELKRLQSGFDTYDRSGQRQQHEPGGASKLEKRA</sequence>
<feature type="region of interest" description="Disordered" evidence="1">
    <location>
        <begin position="95"/>
        <end position="118"/>
    </location>
</feature>
<evidence type="ECO:0000256" key="1">
    <source>
        <dbReference type="SAM" id="MobiDB-lite"/>
    </source>
</evidence>
<comment type="caution">
    <text evidence="2">The sequence shown here is derived from an EMBL/GenBank/DDBJ whole genome shotgun (WGS) entry which is preliminary data.</text>
</comment>
<keyword evidence="2" id="KW-0966">Cell projection</keyword>